<evidence type="ECO:0000256" key="16">
    <source>
        <dbReference type="ARBA" id="ARBA00047493"/>
    </source>
</evidence>
<feature type="binding site" evidence="19">
    <location>
        <position position="189"/>
    </location>
    <ligand>
        <name>Mg(2+)</name>
        <dbReference type="ChEBI" id="CHEBI:18420"/>
        <label>1</label>
    </ligand>
</feature>
<sequence>MTRLRTYQDAIVALNSLQSNAQAIEKSRKERGSNVSKNIPWMERLLHIMEIKLEDLDTLNIIHVSGTKGKGSTCAFTESLLRNLGYSTGFFSSPHLVAVRERIRLNGKPISEAMFSSYFWPVFDRLSQHCPPEEMPPYFKFLTILSFYIFLREKVDVAVVEVGIGGAYDSTNVIRNPVVCGVSSLGFDHMTLLGQTLTEIAWHKAGIFKPACPAVTVPQPPEAMDVLTKQADKIGAPLFIAPPLDCYPTESGAPLKLGIDGEVQSLNASLALQLCRMWISRRGKQIGMGVPVDEPPALPAFGITSTLATALETCRWPGRFQRLRRSSVEFYLDGAHTKESVRHCADWYQKTRSKEPSVRRILLFNSTADRKPEDLLRPLVECSFDYALFCPNIIGKTVTATSDVANLTVNADQQLERCNVQEKIWRDLADSTGAEGGRDCSTLCFASVTNAFRWIDEMERQNGVEVEVLVTGSLHLVGAMLTLLDPTLEEAL</sequence>
<comment type="similarity">
    <text evidence="5 17">Belongs to the folylpolyglutamate synthase family.</text>
</comment>
<dbReference type="InterPro" id="IPR018109">
    <property type="entry name" value="Folylpolyglutamate_synth_CS"/>
</dbReference>
<evidence type="ECO:0000313" key="20">
    <source>
        <dbReference type="EMBL" id="OQV17340.1"/>
    </source>
</evidence>
<accession>A0A1W0WQ55</accession>
<evidence type="ECO:0000256" key="12">
    <source>
        <dbReference type="ARBA" id="ARBA00022840"/>
    </source>
</evidence>
<dbReference type="GO" id="GO:0005743">
    <property type="term" value="C:mitochondrial inner membrane"/>
    <property type="evidence" value="ECO:0007669"/>
    <property type="project" value="UniProtKB-SubCell"/>
</dbReference>
<evidence type="ECO:0000256" key="11">
    <source>
        <dbReference type="ARBA" id="ARBA00022792"/>
    </source>
</evidence>
<feature type="binding site" evidence="19">
    <location>
        <position position="161"/>
    </location>
    <ligand>
        <name>Mg(2+)</name>
        <dbReference type="ChEBI" id="CHEBI:18420"/>
        <label>1</label>
    </ligand>
</feature>
<comment type="subcellular location">
    <subcellularLocation>
        <location evidence="3">Cytoplasm</location>
    </subcellularLocation>
    <subcellularLocation>
        <location evidence="1">Mitochondrion inner membrane</location>
    </subcellularLocation>
    <subcellularLocation>
        <location evidence="2">Mitochondrion matrix</location>
    </subcellularLocation>
</comment>
<keyword evidence="10 18" id="KW-0547">Nucleotide-binding</keyword>
<evidence type="ECO:0000256" key="17">
    <source>
        <dbReference type="PIRNR" id="PIRNR038895"/>
    </source>
</evidence>
<keyword evidence="9 19" id="KW-0479">Metal-binding</keyword>
<reference evidence="21" key="1">
    <citation type="submission" date="2017-01" db="EMBL/GenBank/DDBJ databases">
        <title>Comparative genomics of anhydrobiosis in the tardigrade Hypsibius dujardini.</title>
        <authorList>
            <person name="Yoshida Y."/>
            <person name="Koutsovoulos G."/>
            <person name="Laetsch D."/>
            <person name="Stevens L."/>
            <person name="Kumar S."/>
            <person name="Horikawa D."/>
            <person name="Ishino K."/>
            <person name="Komine S."/>
            <person name="Tomita M."/>
            <person name="Blaxter M."/>
            <person name="Arakawa K."/>
        </authorList>
    </citation>
    <scope>NUCLEOTIDE SEQUENCE [LARGE SCALE GENOMIC DNA]</scope>
    <source>
        <strain evidence="21">Z151</strain>
    </source>
</reference>
<dbReference type="PANTHER" id="PTHR11136:SF5">
    <property type="entry name" value="FOLYLPOLYGLUTAMATE SYNTHASE, MITOCHONDRIAL"/>
    <property type="match status" value="1"/>
</dbReference>
<feature type="binding site" evidence="18">
    <location>
        <position position="319"/>
    </location>
    <ligand>
        <name>ATP</name>
        <dbReference type="ChEBI" id="CHEBI:30616"/>
    </ligand>
</feature>
<evidence type="ECO:0000256" key="5">
    <source>
        <dbReference type="ARBA" id="ARBA00008276"/>
    </source>
</evidence>
<evidence type="ECO:0000256" key="14">
    <source>
        <dbReference type="ARBA" id="ARBA00023128"/>
    </source>
</evidence>
<dbReference type="GO" id="GO:0004326">
    <property type="term" value="F:tetrahydrofolylpolyglutamate synthase activity"/>
    <property type="evidence" value="ECO:0007669"/>
    <property type="project" value="UniProtKB-EC"/>
</dbReference>
<keyword evidence="21" id="KW-1185">Reference proteome</keyword>
<evidence type="ECO:0000256" key="15">
    <source>
        <dbReference type="ARBA" id="ARBA00023136"/>
    </source>
</evidence>
<keyword evidence="11" id="KW-0999">Mitochondrion inner membrane</keyword>
<dbReference type="OrthoDB" id="5212574at2759"/>
<dbReference type="PROSITE" id="PS01011">
    <property type="entry name" value="FOLYLPOLYGLU_SYNT_1"/>
    <property type="match status" value="1"/>
</dbReference>
<dbReference type="GO" id="GO:0006730">
    <property type="term" value="P:one-carbon metabolic process"/>
    <property type="evidence" value="ECO:0007669"/>
    <property type="project" value="UniProtKB-KW"/>
</dbReference>
<evidence type="ECO:0000256" key="18">
    <source>
        <dbReference type="PIRSR" id="PIRSR038895-1"/>
    </source>
</evidence>
<comment type="catalytic activity">
    <reaction evidence="16 17">
        <text>(6S)-5,6,7,8-tetrahydrofolyl-(gamma-L-Glu)(n) + L-glutamate + ATP = (6S)-5,6,7,8-tetrahydrofolyl-(gamma-L-Glu)(n+1) + ADP + phosphate + H(+)</text>
        <dbReference type="Rhea" id="RHEA:10580"/>
        <dbReference type="Rhea" id="RHEA-COMP:14738"/>
        <dbReference type="Rhea" id="RHEA-COMP:14740"/>
        <dbReference type="ChEBI" id="CHEBI:15378"/>
        <dbReference type="ChEBI" id="CHEBI:29985"/>
        <dbReference type="ChEBI" id="CHEBI:30616"/>
        <dbReference type="ChEBI" id="CHEBI:43474"/>
        <dbReference type="ChEBI" id="CHEBI:141005"/>
        <dbReference type="ChEBI" id="CHEBI:456216"/>
        <dbReference type="EC" id="6.3.2.17"/>
    </reaction>
</comment>
<dbReference type="EC" id="6.3.2.17" evidence="17"/>
<evidence type="ECO:0000256" key="7">
    <source>
        <dbReference type="ARBA" id="ARBA00022563"/>
    </source>
</evidence>
<feature type="binding site" evidence="18">
    <location>
        <position position="333"/>
    </location>
    <ligand>
        <name>ATP</name>
        <dbReference type="ChEBI" id="CHEBI:30616"/>
    </ligand>
</feature>
<keyword evidence="13 19" id="KW-0460">Magnesium</keyword>
<evidence type="ECO:0000256" key="19">
    <source>
        <dbReference type="PIRSR" id="PIRSR038895-2"/>
    </source>
</evidence>
<dbReference type="FunFam" id="3.40.1190.10:FF:000008">
    <property type="entry name" value="Folylpolyglutamate synthase"/>
    <property type="match status" value="1"/>
</dbReference>
<comment type="caution">
    <text evidence="20">The sequence shown here is derived from an EMBL/GenBank/DDBJ whole genome shotgun (WGS) entry which is preliminary data.</text>
</comment>
<keyword evidence="6" id="KW-0963">Cytoplasm</keyword>
<keyword evidence="15" id="KW-0472">Membrane</keyword>
<dbReference type="UniPathway" id="UPA00850"/>
<dbReference type="SUPFAM" id="SSF53623">
    <property type="entry name" value="MurD-like peptide ligases, catalytic domain"/>
    <property type="match status" value="1"/>
</dbReference>
<protein>
    <recommendedName>
        <fullName evidence="17">Folylpolyglutamate synthase</fullName>
        <ecNumber evidence="17">6.3.2.17</ecNumber>
    </recommendedName>
    <alternativeName>
        <fullName evidence="17">Folylpoly-gamma-glutamate synthetase</fullName>
    </alternativeName>
    <alternativeName>
        <fullName evidence="17">Tetrahydrofolylpolyglutamate synthase</fullName>
    </alternativeName>
</protein>
<evidence type="ECO:0000256" key="9">
    <source>
        <dbReference type="ARBA" id="ARBA00022723"/>
    </source>
</evidence>
<dbReference type="GO" id="GO:0005759">
    <property type="term" value="C:mitochondrial matrix"/>
    <property type="evidence" value="ECO:0007669"/>
    <property type="project" value="UniProtKB-SubCell"/>
</dbReference>
<gene>
    <name evidence="20" type="ORF">BV898_08589</name>
</gene>
<name>A0A1W0WQ55_HYPEX</name>
<feature type="binding site" evidence="19">
    <location>
        <position position="93"/>
    </location>
    <ligand>
        <name>Mg(2+)</name>
        <dbReference type="ChEBI" id="CHEBI:18420"/>
        <label>1</label>
    </ligand>
</feature>
<evidence type="ECO:0000256" key="13">
    <source>
        <dbReference type="ARBA" id="ARBA00022842"/>
    </source>
</evidence>
<evidence type="ECO:0000256" key="3">
    <source>
        <dbReference type="ARBA" id="ARBA00004496"/>
    </source>
</evidence>
<dbReference type="EMBL" id="MTYJ01000062">
    <property type="protein sequence ID" value="OQV17340.1"/>
    <property type="molecule type" value="Genomic_DNA"/>
</dbReference>
<evidence type="ECO:0000313" key="21">
    <source>
        <dbReference type="Proteomes" id="UP000192578"/>
    </source>
</evidence>
<evidence type="ECO:0000256" key="1">
    <source>
        <dbReference type="ARBA" id="ARBA00004273"/>
    </source>
</evidence>
<dbReference type="NCBIfam" id="TIGR01499">
    <property type="entry name" value="folC"/>
    <property type="match status" value="1"/>
</dbReference>
<evidence type="ECO:0000256" key="10">
    <source>
        <dbReference type="ARBA" id="ARBA00022741"/>
    </source>
</evidence>
<dbReference type="AlphaFoldDB" id="A0A1W0WQ55"/>
<dbReference type="Gene3D" id="3.40.1190.10">
    <property type="entry name" value="Mur-like, catalytic domain"/>
    <property type="match status" value="1"/>
</dbReference>
<dbReference type="PIRSF" id="PIRSF038895">
    <property type="entry name" value="FPGS"/>
    <property type="match status" value="1"/>
</dbReference>
<evidence type="ECO:0000256" key="8">
    <source>
        <dbReference type="ARBA" id="ARBA00022598"/>
    </source>
</evidence>
<keyword evidence="14" id="KW-0496">Mitochondrion</keyword>
<comment type="pathway">
    <text evidence="4 17">Cofactor biosynthesis; tetrahydrofolylpolyglutamate biosynthesis.</text>
</comment>
<evidence type="ECO:0000256" key="2">
    <source>
        <dbReference type="ARBA" id="ARBA00004305"/>
    </source>
</evidence>
<proteinExistence type="inferred from homology"/>
<comment type="cofactor">
    <cofactor evidence="17">
        <name>a monovalent cation</name>
        <dbReference type="ChEBI" id="CHEBI:60242"/>
    </cofactor>
    <text evidence="17">A monovalent cation.</text>
</comment>
<dbReference type="InterPro" id="IPR036615">
    <property type="entry name" value="Mur_ligase_C_dom_sf"/>
</dbReference>
<keyword evidence="12 18" id="KW-0067">ATP-binding</keyword>
<evidence type="ECO:0000256" key="4">
    <source>
        <dbReference type="ARBA" id="ARBA00005150"/>
    </source>
</evidence>
<keyword evidence="8 17" id="KW-0436">Ligase</keyword>
<dbReference type="SUPFAM" id="SSF53244">
    <property type="entry name" value="MurD-like peptide ligases, peptide-binding domain"/>
    <property type="match status" value="1"/>
</dbReference>
<dbReference type="InterPro" id="IPR023600">
    <property type="entry name" value="Folylpolyglutamate_synth_euk"/>
</dbReference>
<dbReference type="GO" id="GO:0005524">
    <property type="term" value="F:ATP binding"/>
    <property type="evidence" value="ECO:0007669"/>
    <property type="project" value="UniProtKB-KW"/>
</dbReference>
<dbReference type="PROSITE" id="PS01012">
    <property type="entry name" value="FOLYLPOLYGLU_SYNT_2"/>
    <property type="match status" value="1"/>
</dbReference>
<keyword evidence="7 17" id="KW-0554">One-carbon metabolism</keyword>
<dbReference type="PANTHER" id="PTHR11136">
    <property type="entry name" value="FOLYLPOLYGLUTAMATE SYNTHASE-RELATED"/>
    <property type="match status" value="1"/>
</dbReference>
<dbReference type="InterPro" id="IPR001645">
    <property type="entry name" value="Folylpolyglutamate_synth"/>
</dbReference>
<evidence type="ECO:0000256" key="6">
    <source>
        <dbReference type="ARBA" id="ARBA00022490"/>
    </source>
</evidence>
<dbReference type="InterPro" id="IPR036565">
    <property type="entry name" value="Mur-like_cat_sf"/>
</dbReference>
<dbReference type="GO" id="GO:0046872">
    <property type="term" value="F:metal ion binding"/>
    <property type="evidence" value="ECO:0007669"/>
    <property type="project" value="UniProtKB-KW"/>
</dbReference>
<organism evidence="20 21">
    <name type="scientific">Hypsibius exemplaris</name>
    <name type="common">Freshwater tardigrade</name>
    <dbReference type="NCBI Taxonomy" id="2072580"/>
    <lineage>
        <taxon>Eukaryota</taxon>
        <taxon>Metazoa</taxon>
        <taxon>Ecdysozoa</taxon>
        <taxon>Tardigrada</taxon>
        <taxon>Eutardigrada</taxon>
        <taxon>Parachela</taxon>
        <taxon>Hypsibioidea</taxon>
        <taxon>Hypsibiidae</taxon>
        <taxon>Hypsibius</taxon>
    </lineage>
</organism>
<dbReference type="Proteomes" id="UP000192578">
    <property type="component" value="Unassembled WGS sequence"/>
</dbReference>
<dbReference type="GO" id="GO:0005829">
    <property type="term" value="C:cytosol"/>
    <property type="evidence" value="ECO:0007669"/>
    <property type="project" value="TreeGrafter"/>
</dbReference>
<dbReference type="Gene3D" id="3.90.190.20">
    <property type="entry name" value="Mur ligase, C-terminal domain"/>
    <property type="match status" value="1"/>
</dbReference>
<comment type="function">
    <text evidence="17">Catalyzes conversion of folates to polyglutamate derivatives allowing concentration of folate compounds in the cell and the intracellular retention of these cofactors, which are important substrates for most of the folate-dependent enzymes that are involved in one-carbon transfer reactions involved in purine, pyrimidine and amino acid synthesis.</text>
</comment>